<reference evidence="1" key="1">
    <citation type="submission" date="2014-09" db="EMBL/GenBank/DDBJ databases">
        <authorList>
            <person name="Magalhaes I.L.F."/>
            <person name="Oliveira U."/>
            <person name="Santos F.R."/>
            <person name="Vidigal T.H.D.A."/>
            <person name="Brescovit A.D."/>
            <person name="Santos A.J."/>
        </authorList>
    </citation>
    <scope>NUCLEOTIDE SEQUENCE</scope>
    <source>
        <tissue evidence="1">Shoot tissue taken approximately 20 cm above the soil surface</tissue>
    </source>
</reference>
<reference evidence="1" key="2">
    <citation type="journal article" date="2015" name="Data Brief">
        <title>Shoot transcriptome of the giant reed, Arundo donax.</title>
        <authorList>
            <person name="Barrero R.A."/>
            <person name="Guerrero F.D."/>
            <person name="Moolhuijzen P."/>
            <person name="Goolsby J.A."/>
            <person name="Tidwell J."/>
            <person name="Bellgard S.E."/>
            <person name="Bellgard M.I."/>
        </authorList>
    </citation>
    <scope>NUCLEOTIDE SEQUENCE</scope>
    <source>
        <tissue evidence="1">Shoot tissue taken approximately 20 cm above the soil surface</tissue>
    </source>
</reference>
<proteinExistence type="predicted"/>
<name>A0A0A9CL85_ARUDO</name>
<dbReference type="EMBL" id="GBRH01223785">
    <property type="protein sequence ID" value="JAD74110.1"/>
    <property type="molecule type" value="Transcribed_RNA"/>
</dbReference>
<organism evidence="1">
    <name type="scientific">Arundo donax</name>
    <name type="common">Giant reed</name>
    <name type="synonym">Donax arundinaceus</name>
    <dbReference type="NCBI Taxonomy" id="35708"/>
    <lineage>
        <taxon>Eukaryota</taxon>
        <taxon>Viridiplantae</taxon>
        <taxon>Streptophyta</taxon>
        <taxon>Embryophyta</taxon>
        <taxon>Tracheophyta</taxon>
        <taxon>Spermatophyta</taxon>
        <taxon>Magnoliopsida</taxon>
        <taxon>Liliopsida</taxon>
        <taxon>Poales</taxon>
        <taxon>Poaceae</taxon>
        <taxon>PACMAD clade</taxon>
        <taxon>Arundinoideae</taxon>
        <taxon>Arundineae</taxon>
        <taxon>Arundo</taxon>
    </lineage>
</organism>
<protein>
    <submittedName>
        <fullName evidence="1">Uncharacterized protein</fullName>
    </submittedName>
</protein>
<accession>A0A0A9CL85</accession>
<dbReference type="AlphaFoldDB" id="A0A0A9CL85"/>
<evidence type="ECO:0000313" key="1">
    <source>
        <dbReference type="EMBL" id="JAD74110.1"/>
    </source>
</evidence>
<sequence>MFPFSETCLFSAIPVKDCLRIHFTLLRTLQLIFQFPFQCMRFVYSS</sequence>